<gene>
    <name evidence="1" type="ORF">GCM10007423_24410</name>
</gene>
<comment type="caution">
    <text evidence="1">The sequence shown here is derived from an EMBL/GenBank/DDBJ whole genome shotgun (WGS) entry which is preliminary data.</text>
</comment>
<dbReference type="RefSeq" id="WP_188932422.1">
    <property type="nucleotide sequence ID" value="NZ_BMIA01000002.1"/>
</dbReference>
<dbReference type="Proteomes" id="UP000600214">
    <property type="component" value="Unassembled WGS sequence"/>
</dbReference>
<name>A0ABQ1YR68_9BACT</name>
<evidence type="ECO:0008006" key="3">
    <source>
        <dbReference type="Google" id="ProtNLM"/>
    </source>
</evidence>
<keyword evidence="2" id="KW-1185">Reference proteome</keyword>
<dbReference type="EMBL" id="BMIA01000002">
    <property type="protein sequence ID" value="GGH33895.1"/>
    <property type="molecule type" value="Genomic_DNA"/>
</dbReference>
<protein>
    <recommendedName>
        <fullName evidence="3">YD repeat-containing protein</fullName>
    </recommendedName>
</protein>
<evidence type="ECO:0000313" key="2">
    <source>
        <dbReference type="Proteomes" id="UP000600214"/>
    </source>
</evidence>
<reference evidence="2" key="1">
    <citation type="journal article" date="2019" name="Int. J. Syst. Evol. Microbiol.">
        <title>The Global Catalogue of Microorganisms (GCM) 10K type strain sequencing project: providing services to taxonomists for standard genome sequencing and annotation.</title>
        <authorList>
            <consortium name="The Broad Institute Genomics Platform"/>
            <consortium name="The Broad Institute Genome Sequencing Center for Infectious Disease"/>
            <person name="Wu L."/>
            <person name="Ma J."/>
        </authorList>
    </citation>
    <scope>NUCLEOTIDE SEQUENCE [LARGE SCALE GENOMIC DNA]</scope>
    <source>
        <strain evidence="2">CGMCC 1.15288</strain>
    </source>
</reference>
<sequence length="203" mass="23051">MKKLFYLILAVYFLGGCKDKKIETFQGPPGPNEGDTSVYNSDHYRLTKILNFSKSDSPQPGGYVEFTYDGAGNLTRQSYYDVPELLLTYKTYTYINDRKATEKVYAGPVNALTLANTTSYTYEGDLLTKEDITNEVGTLLHSKHYVYANRRLTETYTWSESLGKHHHYKYTHDSRGNVVKCRLICMITSCRALTTTPTTAKTA</sequence>
<proteinExistence type="predicted"/>
<organism evidence="1 2">
    <name type="scientific">Dyadobacter endophyticus</name>
    <dbReference type="NCBI Taxonomy" id="1749036"/>
    <lineage>
        <taxon>Bacteria</taxon>
        <taxon>Pseudomonadati</taxon>
        <taxon>Bacteroidota</taxon>
        <taxon>Cytophagia</taxon>
        <taxon>Cytophagales</taxon>
        <taxon>Spirosomataceae</taxon>
        <taxon>Dyadobacter</taxon>
    </lineage>
</organism>
<evidence type="ECO:0000313" key="1">
    <source>
        <dbReference type="EMBL" id="GGH33895.1"/>
    </source>
</evidence>
<dbReference type="PROSITE" id="PS51257">
    <property type="entry name" value="PROKAR_LIPOPROTEIN"/>
    <property type="match status" value="1"/>
</dbReference>
<accession>A0ABQ1YR68</accession>